<dbReference type="EMBL" id="RZIJ01000015">
    <property type="protein sequence ID" value="RUQ68090.1"/>
    <property type="molecule type" value="Genomic_DNA"/>
</dbReference>
<proteinExistence type="predicted"/>
<name>A0A3S0WXQ4_9PROT</name>
<sequence length="141" mass="15180">MIRERRGKRGAGCLQVISVRYDPAIGRNRQRVVATLPLDADGLPSRVAAELTATERRNAEAFFAARSHELRERRILESVAALVVQGDRIRAALADPGDCPVVIKAATLYGLGAILTELVSAAATAGLRGRIRVPARRSQNA</sequence>
<protein>
    <submittedName>
        <fullName evidence="1">Uncharacterized protein</fullName>
    </submittedName>
</protein>
<dbReference type="Proteomes" id="UP000280346">
    <property type="component" value="Unassembled WGS sequence"/>
</dbReference>
<dbReference type="OrthoDB" id="7305912at2"/>
<evidence type="ECO:0000313" key="2">
    <source>
        <dbReference type="Proteomes" id="UP000280346"/>
    </source>
</evidence>
<reference evidence="1 2" key="1">
    <citation type="submission" date="2018-12" db="EMBL/GenBank/DDBJ databases">
        <authorList>
            <person name="Yang Y."/>
        </authorList>
    </citation>
    <scope>NUCLEOTIDE SEQUENCE [LARGE SCALE GENOMIC DNA]</scope>
    <source>
        <strain evidence="1 2">GSF71</strain>
    </source>
</reference>
<dbReference type="AlphaFoldDB" id="A0A3S0WXQ4"/>
<dbReference type="RefSeq" id="WP_127000526.1">
    <property type="nucleotide sequence ID" value="NZ_JBNPXW010000013.1"/>
</dbReference>
<keyword evidence="2" id="KW-1185">Reference proteome</keyword>
<evidence type="ECO:0000313" key="1">
    <source>
        <dbReference type="EMBL" id="RUQ68090.1"/>
    </source>
</evidence>
<accession>A0A3S0WXQ4</accession>
<comment type="caution">
    <text evidence="1">The sequence shown here is derived from an EMBL/GenBank/DDBJ whole genome shotgun (WGS) entry which is preliminary data.</text>
</comment>
<gene>
    <name evidence="1" type="ORF">EJ913_18410</name>
</gene>
<organism evidence="1 2">
    <name type="scientific">Azospirillum doebereinerae</name>
    <dbReference type="NCBI Taxonomy" id="92933"/>
    <lineage>
        <taxon>Bacteria</taxon>
        <taxon>Pseudomonadati</taxon>
        <taxon>Pseudomonadota</taxon>
        <taxon>Alphaproteobacteria</taxon>
        <taxon>Rhodospirillales</taxon>
        <taxon>Azospirillaceae</taxon>
        <taxon>Azospirillum</taxon>
    </lineage>
</organism>